<dbReference type="PANTHER" id="PTHR43316:SF8">
    <property type="entry name" value="HAD FAMILY HYDROLASE"/>
    <property type="match status" value="1"/>
</dbReference>
<evidence type="ECO:0000313" key="3">
    <source>
        <dbReference type="Proteomes" id="UP001487296"/>
    </source>
</evidence>
<dbReference type="Pfam" id="PF00702">
    <property type="entry name" value="Hydrolase"/>
    <property type="match status" value="1"/>
</dbReference>
<gene>
    <name evidence="2" type="ORF">AAAT34_04335</name>
</gene>
<accession>A0ABV1FPD8</accession>
<sequence length="246" mass="27641">MNDNNLDIKQLADKDIRLLAFDADDTLWDCQGHFDNVEKAYAQLLAPYADEPTVAEMLFQTETANMPLLGYGSKAFTLSLVENAVKVSRGQIAAADVLRIVELGKSLLTLPATPLPEVRPTLEALRQSGRYAMVVFTKGDLLDQQNKVRRSNLAPLFDDVVVVSDKTQAEYAKLCRLFDTQIDHMLMVGNSFRSDIEPVLQLGGWAVHIPFTSIWRHEQTEEYDHPRLARITHFGQLTNLVDAERG</sequence>
<dbReference type="SUPFAM" id="SSF56784">
    <property type="entry name" value="HAD-like"/>
    <property type="match status" value="1"/>
</dbReference>
<dbReference type="PANTHER" id="PTHR43316">
    <property type="entry name" value="HYDROLASE, HALOACID DELAHOGENASE-RELATED"/>
    <property type="match status" value="1"/>
</dbReference>
<organism evidence="2 3">
    <name type="scientific">Hallella faecis</name>
    <dbReference type="NCBI Taxonomy" id="2841596"/>
    <lineage>
        <taxon>Bacteria</taxon>
        <taxon>Pseudomonadati</taxon>
        <taxon>Bacteroidota</taxon>
        <taxon>Bacteroidia</taxon>
        <taxon>Bacteroidales</taxon>
        <taxon>Prevotellaceae</taxon>
        <taxon>Hallella</taxon>
    </lineage>
</organism>
<reference evidence="2 3" key="1">
    <citation type="submission" date="2024-04" db="EMBL/GenBank/DDBJ databases">
        <title>Human intestinal bacterial collection.</title>
        <authorList>
            <person name="Pauvert C."/>
            <person name="Hitch T.C.A."/>
            <person name="Clavel T."/>
        </authorList>
    </citation>
    <scope>NUCLEOTIDE SEQUENCE [LARGE SCALE GENOMIC DNA]</scope>
    <source>
        <strain evidence="2 3">CLA-AA-H145</strain>
    </source>
</reference>
<keyword evidence="1 2" id="KW-0378">Hydrolase</keyword>
<dbReference type="SFLD" id="SFLDG01129">
    <property type="entry name" value="C1.5:_HAD__Beta-PGM__Phosphata"/>
    <property type="match status" value="1"/>
</dbReference>
<name>A0ABV1FPD8_9BACT</name>
<dbReference type="InterPro" id="IPR023214">
    <property type="entry name" value="HAD_sf"/>
</dbReference>
<dbReference type="Gene3D" id="3.40.50.1000">
    <property type="entry name" value="HAD superfamily/HAD-like"/>
    <property type="match status" value="1"/>
</dbReference>
<dbReference type="RefSeq" id="WP_215759356.1">
    <property type="nucleotide sequence ID" value="NZ_JAHKBE010000010.1"/>
</dbReference>
<dbReference type="InterPro" id="IPR051540">
    <property type="entry name" value="S-2-haloacid_dehalogenase"/>
</dbReference>
<evidence type="ECO:0000256" key="1">
    <source>
        <dbReference type="ARBA" id="ARBA00022801"/>
    </source>
</evidence>
<dbReference type="GO" id="GO:0016787">
    <property type="term" value="F:hydrolase activity"/>
    <property type="evidence" value="ECO:0007669"/>
    <property type="project" value="UniProtKB-KW"/>
</dbReference>
<proteinExistence type="predicted"/>
<comment type="caution">
    <text evidence="2">The sequence shown here is derived from an EMBL/GenBank/DDBJ whole genome shotgun (WGS) entry which is preliminary data.</text>
</comment>
<evidence type="ECO:0000313" key="2">
    <source>
        <dbReference type="EMBL" id="MEQ2486283.1"/>
    </source>
</evidence>
<protein>
    <submittedName>
        <fullName evidence="2">HAD family hydrolase</fullName>
    </submittedName>
</protein>
<dbReference type="InterPro" id="IPR036412">
    <property type="entry name" value="HAD-like_sf"/>
</dbReference>
<dbReference type="Proteomes" id="UP001487296">
    <property type="component" value="Unassembled WGS sequence"/>
</dbReference>
<dbReference type="Gene3D" id="1.10.150.240">
    <property type="entry name" value="Putative phosphatase, domain 2"/>
    <property type="match status" value="1"/>
</dbReference>
<dbReference type="InterPro" id="IPR023198">
    <property type="entry name" value="PGP-like_dom2"/>
</dbReference>
<dbReference type="SFLD" id="SFLDS00003">
    <property type="entry name" value="Haloacid_Dehalogenase"/>
    <property type="match status" value="1"/>
</dbReference>
<dbReference type="EMBL" id="JBBNFP010000010">
    <property type="protein sequence ID" value="MEQ2486283.1"/>
    <property type="molecule type" value="Genomic_DNA"/>
</dbReference>
<keyword evidence="3" id="KW-1185">Reference proteome</keyword>